<dbReference type="GO" id="GO:0003779">
    <property type="term" value="F:actin binding"/>
    <property type="evidence" value="ECO:0007669"/>
    <property type="project" value="TreeGrafter"/>
</dbReference>
<dbReference type="InterPro" id="IPR041418">
    <property type="entry name" value="SAM_3"/>
</dbReference>
<feature type="region of interest" description="Disordered" evidence="4">
    <location>
        <begin position="814"/>
        <end position="863"/>
    </location>
</feature>
<feature type="compositionally biased region" description="Polar residues" evidence="4">
    <location>
        <begin position="98"/>
        <end position="120"/>
    </location>
</feature>
<dbReference type="EMBL" id="CAJOBD010002398">
    <property type="protein sequence ID" value="CAF3879097.1"/>
    <property type="molecule type" value="Genomic_DNA"/>
</dbReference>
<dbReference type="GO" id="GO:0007266">
    <property type="term" value="P:Rho protein signal transduction"/>
    <property type="evidence" value="ECO:0007669"/>
    <property type="project" value="TreeGrafter"/>
</dbReference>
<feature type="compositionally biased region" description="Low complexity" evidence="4">
    <location>
        <begin position="296"/>
        <end position="310"/>
    </location>
</feature>
<dbReference type="GO" id="GO:0005886">
    <property type="term" value="C:plasma membrane"/>
    <property type="evidence" value="ECO:0007669"/>
    <property type="project" value="TreeGrafter"/>
</dbReference>
<feature type="region of interest" description="Disordered" evidence="4">
    <location>
        <begin position="289"/>
        <end position="324"/>
    </location>
</feature>
<sequence>MIPQCVRVVFPSNKNIQVLLPSQQSVFQCPRPSTLEQIRIVNPTAFVSQSTSNSSTSQSHVIPSSLPASLISKEQATQNTSLFVTRTSSCEMPSLLSQTTSDVAPQENILGTNSTSDTDVSSGKTAPSSSTSMKRQHSSSYSMNKGKVNKSLVISENDDRCKKKIKRAKNLSEEETSIFISVWSEYYDSLISSGSRNMPIYNSMAQHLNQLLSPRVMSGGEVKAKIFNLVAEYRERPYNDDNLMSDTMLIQEDEFIEEIENAPINNVNVHELLDEGDPTSSFIKAIEERTKDNRSGDSNSPSNSSCTQKSASQHATDSSIKKVSSSKKKKISDLRVDLMQQILTKIDGANELANQAESKALLLLEKQMKLQEEKYEHQKRKQRRALLCRNMFIYYLHFLIDQSINIYPRTIWSYSKSGYWWSNIVPMMNDKQFKNNFRIQRSTFKEILHQVGPYLKKKDTVLRPAIPVDKRLACALYLLGSTCELRTVAHLFGIGKSTAAQLLHDFCEVFVNLFFHRLIKFPVNDQQVKQTTDAFLNKYGYPMCIGSIDGTHISIEPPIGEETDYFNYKKFHSIILLGVVDASLKFSYVNIGAPDPAYVVGPQHSSRTISQPHSTVVSTDHYRRLTEELNKCFDDIELFIRYIEAIMEYTKELERDYRRKDKKSSGLKQMVEKLPDDRYFIDILQKFKHSFNLLGELKYIIHSPNAPELIHYLLSPLQLILHTLRTKHPNQLQLAYDIWTPALTKEARELLINCLTSKEQEVLWNLGPAWIRTAEEVPQKIVEYRPLFFEGRPIWFQEPSNDYSLQSARSIDERQPSVWSSPRQPNQNNNNNGSSINHHTQFARQPSPAAQFDTSTVDRSNKTSVVENYNEHAWAIDRKRAGAKIYVVKFDRQGQNNKELTVRCGELIEIENNSKKWWRARNFHGDVGHVPHNIVDEIELEQLLVKNTSSNTSVVLPRPSSAPNRGFTHVNGHHQHNTNGYTQHLLRSPSNGNNFIMQSNSTTYTNPTIIRDHLLQQTFSPLVSSPPLAPSPPPLSIPPPPPMPSQLLTNRSSTWSTLQLPESNRKGRRSRSNTNLSTQRVDVLQQELTQRITDRIGFISPNSSKEDVQRWLASKHISTKLAQNLHGMNGEELFQLTKSTLDQFTNEHESARIYELLLQQKQLAGYRTGDIPERSPHLNNSALSSFKANTINDADDNFSLRPDDTLSRSLKIKLKQRRDKIEQAESADPIEL</sequence>
<comment type="caution">
    <text evidence="6">The sequence shown here is derived from an EMBL/GenBank/DDBJ whole genome shotgun (WGS) entry which is preliminary data.</text>
</comment>
<dbReference type="Pfam" id="PF22975">
    <property type="entry name" value="EPS8_2nd"/>
    <property type="match status" value="1"/>
</dbReference>
<evidence type="ECO:0000256" key="1">
    <source>
        <dbReference type="ARBA" id="ARBA00022443"/>
    </source>
</evidence>
<proteinExistence type="predicted"/>
<organism evidence="6 7">
    <name type="scientific">Rotaria sordida</name>
    <dbReference type="NCBI Taxonomy" id="392033"/>
    <lineage>
        <taxon>Eukaryota</taxon>
        <taxon>Metazoa</taxon>
        <taxon>Spiralia</taxon>
        <taxon>Gnathifera</taxon>
        <taxon>Rotifera</taxon>
        <taxon>Eurotatoria</taxon>
        <taxon>Bdelloidea</taxon>
        <taxon>Philodinida</taxon>
        <taxon>Philodinidae</taxon>
        <taxon>Rotaria</taxon>
    </lineage>
</organism>
<dbReference type="Gene3D" id="2.30.30.40">
    <property type="entry name" value="SH3 Domains"/>
    <property type="match status" value="1"/>
</dbReference>
<dbReference type="AlphaFoldDB" id="A0A819G895"/>
<dbReference type="Proteomes" id="UP000663836">
    <property type="component" value="Unassembled WGS sequence"/>
</dbReference>
<evidence type="ECO:0000256" key="4">
    <source>
        <dbReference type="SAM" id="MobiDB-lite"/>
    </source>
</evidence>
<feature type="compositionally biased region" description="Low complexity" evidence="4">
    <location>
        <begin position="820"/>
        <end position="837"/>
    </location>
</feature>
<gene>
    <name evidence="6" type="ORF">JBS370_LOCUS19739</name>
</gene>
<keyword evidence="1 2" id="KW-0728">SH3 domain</keyword>
<dbReference type="InterPro" id="IPR039801">
    <property type="entry name" value="EPS8-like"/>
</dbReference>
<dbReference type="SUPFAM" id="SSF50044">
    <property type="entry name" value="SH3-domain"/>
    <property type="match status" value="1"/>
</dbReference>
<feature type="compositionally biased region" description="Polar residues" evidence="4">
    <location>
        <begin position="852"/>
        <end position="863"/>
    </location>
</feature>
<evidence type="ECO:0000313" key="7">
    <source>
        <dbReference type="Proteomes" id="UP000663836"/>
    </source>
</evidence>
<dbReference type="Pfam" id="PF07653">
    <property type="entry name" value="SH3_2"/>
    <property type="match status" value="1"/>
</dbReference>
<dbReference type="PANTHER" id="PTHR12287">
    <property type="entry name" value="EPIDERMAL GROWTH FACTOR RECEPTOR KINASE SUBSTRATE EPS8-RELATED PROTEIN"/>
    <property type="match status" value="1"/>
</dbReference>
<dbReference type="Pfam" id="PF18016">
    <property type="entry name" value="SAM_3"/>
    <property type="match status" value="1"/>
</dbReference>
<dbReference type="InterPro" id="IPR013761">
    <property type="entry name" value="SAM/pointed_sf"/>
</dbReference>
<feature type="compositionally biased region" description="Low complexity" evidence="4">
    <location>
        <begin position="121"/>
        <end position="132"/>
    </location>
</feature>
<feature type="compositionally biased region" description="Pro residues" evidence="4">
    <location>
        <begin position="1027"/>
        <end position="1044"/>
    </location>
</feature>
<dbReference type="PROSITE" id="PS50002">
    <property type="entry name" value="SH3"/>
    <property type="match status" value="1"/>
</dbReference>
<name>A0A819G895_9BILA</name>
<evidence type="ECO:0000256" key="3">
    <source>
        <dbReference type="SAM" id="Coils"/>
    </source>
</evidence>
<dbReference type="InterPro" id="IPR036028">
    <property type="entry name" value="SH3-like_dom_sf"/>
</dbReference>
<reference evidence="6" key="1">
    <citation type="submission" date="2021-02" db="EMBL/GenBank/DDBJ databases">
        <authorList>
            <person name="Nowell W R."/>
        </authorList>
    </citation>
    <scope>NUCLEOTIDE SEQUENCE</scope>
</reference>
<protein>
    <recommendedName>
        <fullName evidence="5">SH3 domain-containing protein</fullName>
    </recommendedName>
</protein>
<dbReference type="InterPro" id="IPR055093">
    <property type="entry name" value="EPS8_2nd"/>
</dbReference>
<evidence type="ECO:0000256" key="2">
    <source>
        <dbReference type="PROSITE-ProRule" id="PRU00192"/>
    </source>
</evidence>
<accession>A0A819G895</accession>
<feature type="domain" description="SH3" evidence="5">
    <location>
        <begin position="881"/>
        <end position="940"/>
    </location>
</feature>
<feature type="region of interest" description="Disordered" evidence="4">
    <location>
        <begin position="98"/>
        <end position="147"/>
    </location>
</feature>
<evidence type="ECO:0000313" key="6">
    <source>
        <dbReference type="EMBL" id="CAF3879097.1"/>
    </source>
</evidence>
<evidence type="ECO:0000259" key="5">
    <source>
        <dbReference type="PROSITE" id="PS50002"/>
    </source>
</evidence>
<dbReference type="Gene3D" id="1.10.150.50">
    <property type="entry name" value="Transcription Factor, Ets-1"/>
    <property type="match status" value="1"/>
</dbReference>
<feature type="compositionally biased region" description="Polar residues" evidence="4">
    <location>
        <begin position="1049"/>
        <end position="1062"/>
    </location>
</feature>
<dbReference type="InterPro" id="IPR001452">
    <property type="entry name" value="SH3_domain"/>
</dbReference>
<dbReference type="PANTHER" id="PTHR12287:SF23">
    <property type="entry name" value="AROUSER, ISOFORM A-RELATED"/>
    <property type="match status" value="1"/>
</dbReference>
<feature type="coiled-coil region" evidence="3">
    <location>
        <begin position="339"/>
        <end position="381"/>
    </location>
</feature>
<keyword evidence="3" id="KW-0175">Coiled coil</keyword>
<feature type="region of interest" description="Disordered" evidence="4">
    <location>
        <begin position="1021"/>
        <end position="1079"/>
    </location>
</feature>
<dbReference type="SMART" id="SM00326">
    <property type="entry name" value="SH3"/>
    <property type="match status" value="1"/>
</dbReference>
<dbReference type="GO" id="GO:0035023">
    <property type="term" value="P:regulation of Rho protein signal transduction"/>
    <property type="evidence" value="ECO:0007669"/>
    <property type="project" value="TreeGrafter"/>
</dbReference>